<evidence type="ECO:0000313" key="3">
    <source>
        <dbReference type="EMBL" id="PUZ40881.1"/>
    </source>
</evidence>
<dbReference type="Gramene" id="PUZ40881">
    <property type="protein sequence ID" value="PUZ40881"/>
    <property type="gene ID" value="GQ55_9G457700"/>
</dbReference>
<protein>
    <submittedName>
        <fullName evidence="3">Uncharacterized protein</fullName>
    </submittedName>
</protein>
<keyword evidence="2" id="KW-0472">Membrane</keyword>
<dbReference type="EMBL" id="CM009757">
    <property type="protein sequence ID" value="PUZ40881.1"/>
    <property type="molecule type" value="Genomic_DNA"/>
</dbReference>
<keyword evidence="2" id="KW-0812">Transmembrane</keyword>
<feature type="transmembrane region" description="Helical" evidence="2">
    <location>
        <begin position="12"/>
        <end position="31"/>
    </location>
</feature>
<dbReference type="Proteomes" id="UP000244336">
    <property type="component" value="Chromosome 9"/>
</dbReference>
<organism evidence="3 4">
    <name type="scientific">Panicum hallii var. hallii</name>
    <dbReference type="NCBI Taxonomy" id="1504633"/>
    <lineage>
        <taxon>Eukaryota</taxon>
        <taxon>Viridiplantae</taxon>
        <taxon>Streptophyta</taxon>
        <taxon>Embryophyta</taxon>
        <taxon>Tracheophyta</taxon>
        <taxon>Spermatophyta</taxon>
        <taxon>Magnoliopsida</taxon>
        <taxon>Liliopsida</taxon>
        <taxon>Poales</taxon>
        <taxon>Poaceae</taxon>
        <taxon>PACMAD clade</taxon>
        <taxon>Panicoideae</taxon>
        <taxon>Panicodae</taxon>
        <taxon>Paniceae</taxon>
        <taxon>Panicinae</taxon>
        <taxon>Panicum</taxon>
        <taxon>Panicum sect. Panicum</taxon>
    </lineage>
</organism>
<feature type="region of interest" description="Disordered" evidence="1">
    <location>
        <begin position="81"/>
        <end position="118"/>
    </location>
</feature>
<evidence type="ECO:0000313" key="4">
    <source>
        <dbReference type="Proteomes" id="UP000244336"/>
    </source>
</evidence>
<proteinExistence type="predicted"/>
<evidence type="ECO:0000256" key="2">
    <source>
        <dbReference type="SAM" id="Phobius"/>
    </source>
</evidence>
<dbReference type="AlphaFoldDB" id="A0A2T7CC08"/>
<feature type="compositionally biased region" description="Low complexity" evidence="1">
    <location>
        <begin position="87"/>
        <end position="97"/>
    </location>
</feature>
<accession>A0A2T7CC08</accession>
<name>A0A2T7CC08_9POAL</name>
<gene>
    <name evidence="3" type="ORF">GQ55_9G457700</name>
</gene>
<evidence type="ECO:0000256" key="1">
    <source>
        <dbReference type="SAM" id="MobiDB-lite"/>
    </source>
</evidence>
<sequence length="118" mass="13543">MLNYDDTLLRVIIYMQLYIFFSFACHEYKLVMTLFKPAIFLFARTASSIRHNHHARPYPFHRGQAFSSSMFIQTQTCCPLRSPKPFSSNPSIRSSSSGGIVAEGRRRRRSSSSSQIEA</sequence>
<reference evidence="3 4" key="1">
    <citation type="submission" date="2018-04" db="EMBL/GenBank/DDBJ databases">
        <title>WGS assembly of Panicum hallii var. hallii HAL2.</title>
        <authorList>
            <person name="Lovell J."/>
            <person name="Jenkins J."/>
            <person name="Lowry D."/>
            <person name="Mamidi S."/>
            <person name="Sreedasyam A."/>
            <person name="Weng X."/>
            <person name="Barry K."/>
            <person name="Bonette J."/>
            <person name="Campitelli B."/>
            <person name="Daum C."/>
            <person name="Gordon S."/>
            <person name="Gould B."/>
            <person name="Lipzen A."/>
            <person name="MacQueen A."/>
            <person name="Palacio-Mejia J."/>
            <person name="Plott C."/>
            <person name="Shakirov E."/>
            <person name="Shu S."/>
            <person name="Yoshinaga Y."/>
            <person name="Zane M."/>
            <person name="Rokhsar D."/>
            <person name="Grimwood J."/>
            <person name="Schmutz J."/>
            <person name="Juenger T."/>
        </authorList>
    </citation>
    <scope>NUCLEOTIDE SEQUENCE [LARGE SCALE GENOMIC DNA]</scope>
    <source>
        <strain evidence="4">cv. HAL2</strain>
    </source>
</reference>
<keyword evidence="2" id="KW-1133">Transmembrane helix</keyword>
<keyword evidence="4" id="KW-1185">Reference proteome</keyword>